<keyword evidence="1" id="KW-1133">Transmembrane helix</keyword>
<evidence type="ECO:0000313" key="3">
    <source>
        <dbReference type="Proteomes" id="UP000017836"/>
    </source>
</evidence>
<keyword evidence="1" id="KW-0812">Transmembrane</keyword>
<dbReference type="HOGENOM" id="CLU_2375596_0_0_1"/>
<organism evidence="2 3">
    <name type="scientific">Amborella trichopoda</name>
    <dbReference type="NCBI Taxonomy" id="13333"/>
    <lineage>
        <taxon>Eukaryota</taxon>
        <taxon>Viridiplantae</taxon>
        <taxon>Streptophyta</taxon>
        <taxon>Embryophyta</taxon>
        <taxon>Tracheophyta</taxon>
        <taxon>Spermatophyta</taxon>
        <taxon>Magnoliopsida</taxon>
        <taxon>Amborellales</taxon>
        <taxon>Amborellaceae</taxon>
        <taxon>Amborella</taxon>
    </lineage>
</organism>
<protein>
    <submittedName>
        <fullName evidence="2">Uncharacterized protein</fullName>
    </submittedName>
</protein>
<name>W1PK08_AMBTC</name>
<evidence type="ECO:0000256" key="1">
    <source>
        <dbReference type="SAM" id="Phobius"/>
    </source>
</evidence>
<dbReference type="Gramene" id="ERN08069">
    <property type="protein sequence ID" value="ERN08069"/>
    <property type="gene ID" value="AMTR_s00012p00264150"/>
</dbReference>
<reference evidence="3" key="1">
    <citation type="journal article" date="2013" name="Science">
        <title>The Amborella genome and the evolution of flowering plants.</title>
        <authorList>
            <consortium name="Amborella Genome Project"/>
        </authorList>
    </citation>
    <scope>NUCLEOTIDE SEQUENCE [LARGE SCALE GENOMIC DNA]</scope>
</reference>
<gene>
    <name evidence="2" type="ORF">AMTR_s00012p00264150</name>
</gene>
<evidence type="ECO:0000313" key="2">
    <source>
        <dbReference type="EMBL" id="ERN08069.1"/>
    </source>
</evidence>
<dbReference type="Proteomes" id="UP000017836">
    <property type="component" value="Unassembled WGS sequence"/>
</dbReference>
<keyword evidence="1" id="KW-0472">Membrane</keyword>
<dbReference type="EMBL" id="KI393609">
    <property type="protein sequence ID" value="ERN08069.1"/>
    <property type="molecule type" value="Genomic_DNA"/>
</dbReference>
<feature type="transmembrane region" description="Helical" evidence="1">
    <location>
        <begin position="6"/>
        <end position="28"/>
    </location>
</feature>
<proteinExistence type="predicted"/>
<dbReference type="AlphaFoldDB" id="W1PK08"/>
<keyword evidence="3" id="KW-1185">Reference proteome</keyword>
<sequence length="95" mass="9333">MANSQPIYTIAIIFASVFVFFALISILIRILWPRYRGSGGGVGWDHGYNGAGGGHHGHWDHGFHGGFSGGGGISCDTGGGGGRGGGGGGGGAGAC</sequence>
<accession>W1PK08</accession>